<dbReference type="EMBL" id="RYZS01000001">
    <property type="protein sequence ID" value="RVU93626.1"/>
    <property type="molecule type" value="Genomic_DNA"/>
</dbReference>
<gene>
    <name evidence="1" type="ORF">EK398_01405</name>
</gene>
<organism evidence="1 2">
    <name type="scientific">Enterococcus avium</name>
    <name type="common">Streptococcus avium</name>
    <dbReference type="NCBI Taxonomy" id="33945"/>
    <lineage>
        <taxon>Bacteria</taxon>
        <taxon>Bacillati</taxon>
        <taxon>Bacillota</taxon>
        <taxon>Bacilli</taxon>
        <taxon>Lactobacillales</taxon>
        <taxon>Enterococcaceae</taxon>
        <taxon>Enterococcus</taxon>
    </lineage>
</organism>
<evidence type="ECO:0000313" key="2">
    <source>
        <dbReference type="Proteomes" id="UP000288388"/>
    </source>
</evidence>
<evidence type="ECO:0000313" key="1">
    <source>
        <dbReference type="EMBL" id="RVU93626.1"/>
    </source>
</evidence>
<reference evidence="1 2" key="1">
    <citation type="submission" date="2018-12" db="EMBL/GenBank/DDBJ databases">
        <title>A novel vanA-carrying plasmid in a clinical isolate of Enterococcus avium.</title>
        <authorList>
            <person name="Bernasconi O.J."/>
            <person name="Luzzaro F."/>
            <person name="Endimiani A."/>
        </authorList>
    </citation>
    <scope>NUCLEOTIDE SEQUENCE [LARGE SCALE GENOMIC DNA]</scope>
    <source>
        <strain evidence="1 2">LC0559/18</strain>
    </source>
</reference>
<sequence>MNPILLYEQGYIPFSTLQDLLWDFGPNSIFEVGEKCFEFYCMKANAFHNDDFYILRYGSGLNDEHEWFSD</sequence>
<name>A0A437UJ20_ENTAV</name>
<comment type="caution">
    <text evidence="1">The sequence shown here is derived from an EMBL/GenBank/DDBJ whole genome shotgun (WGS) entry which is preliminary data.</text>
</comment>
<protein>
    <submittedName>
        <fullName evidence="1">Uncharacterized protein</fullName>
    </submittedName>
</protein>
<dbReference type="AlphaFoldDB" id="A0A437UJ20"/>
<accession>A0A437UJ20</accession>
<proteinExistence type="predicted"/>
<dbReference type="Proteomes" id="UP000288388">
    <property type="component" value="Unassembled WGS sequence"/>
</dbReference>